<protein>
    <submittedName>
        <fullName evidence="4">Unnamed protein product</fullName>
    </submittedName>
</protein>
<dbReference type="InterPro" id="IPR036291">
    <property type="entry name" value="NAD(P)-bd_dom_sf"/>
</dbReference>
<name>A0A9W6T289_CANBO</name>
<dbReference type="GO" id="GO:0016616">
    <property type="term" value="F:oxidoreductase activity, acting on the CH-OH group of donors, NAD or NADP as acceptor"/>
    <property type="evidence" value="ECO:0007669"/>
    <property type="project" value="TreeGrafter"/>
</dbReference>
<dbReference type="InterPro" id="IPR001509">
    <property type="entry name" value="Epimerase_deHydtase"/>
</dbReference>
<evidence type="ECO:0000259" key="3">
    <source>
        <dbReference type="Pfam" id="PF01370"/>
    </source>
</evidence>
<dbReference type="OrthoDB" id="2735536at2759"/>
<evidence type="ECO:0000313" key="5">
    <source>
        <dbReference type="Proteomes" id="UP001165120"/>
    </source>
</evidence>
<accession>A0A9W6T289</accession>
<reference evidence="4" key="1">
    <citation type="submission" date="2023-04" db="EMBL/GenBank/DDBJ databases">
        <title>Candida boidinii NBRC 10035.</title>
        <authorList>
            <person name="Ichikawa N."/>
            <person name="Sato H."/>
            <person name="Tonouchi N."/>
        </authorList>
    </citation>
    <scope>NUCLEOTIDE SEQUENCE</scope>
    <source>
        <strain evidence="4">NBRC 10035</strain>
    </source>
</reference>
<proteinExistence type="inferred from homology"/>
<comment type="similarity">
    <text evidence="2">Belongs to the NAD(P)-dependent epimerase/dehydratase family. Dihydroflavonol-4-reductase subfamily.</text>
</comment>
<keyword evidence="1" id="KW-0560">Oxidoreductase</keyword>
<organism evidence="4 5">
    <name type="scientific">Candida boidinii</name>
    <name type="common">Yeast</name>
    <dbReference type="NCBI Taxonomy" id="5477"/>
    <lineage>
        <taxon>Eukaryota</taxon>
        <taxon>Fungi</taxon>
        <taxon>Dikarya</taxon>
        <taxon>Ascomycota</taxon>
        <taxon>Saccharomycotina</taxon>
        <taxon>Pichiomycetes</taxon>
        <taxon>Pichiales</taxon>
        <taxon>Pichiaceae</taxon>
        <taxon>Ogataea</taxon>
        <taxon>Ogataea/Candida clade</taxon>
    </lineage>
</organism>
<dbReference type="InterPro" id="IPR050425">
    <property type="entry name" value="NAD(P)_dehydrat-like"/>
</dbReference>
<dbReference type="PANTHER" id="PTHR10366">
    <property type="entry name" value="NAD DEPENDENT EPIMERASE/DEHYDRATASE"/>
    <property type="match status" value="1"/>
</dbReference>
<evidence type="ECO:0000256" key="2">
    <source>
        <dbReference type="ARBA" id="ARBA00023445"/>
    </source>
</evidence>
<dbReference type="EMBL" id="BSXN01001160">
    <property type="protein sequence ID" value="GME71877.1"/>
    <property type="molecule type" value="Genomic_DNA"/>
</dbReference>
<feature type="domain" description="NAD-dependent epimerase/dehydratase" evidence="3">
    <location>
        <begin position="6"/>
        <end position="259"/>
    </location>
</feature>
<sequence length="347" mass="38451">MSAEKVLVTGATGFVATHIVDVLLSKGYKVIGTARSEAKYEPLLKEYQAKYPEGDLSFEIVKDMGDPNAFDEVLKKHTDIKYVLHTASPLSFGLNKSLEEAYKIPAVEGTKNILNAIGDYGKQVKNVVITSSHATMVEFDRVIQPVTNENYWSTSLTWDKVGDSEIIAYCCSKKLAEEAAWEFMKTKSPHFALTTVTPPHIFGPQVFDSQVGETLNTSNQVLVNALSIDPKTTEAQKEHSASYVDVRDVAFAHVAPLNSTSINNKRIMPSSGPFCIQSILDSLNKISFLKGKIAVGDPTYCDSEEYQKVMHVSDNTETVKLLGDFKFINLDQSTADIVEQYYRVNNL</sequence>
<gene>
    <name evidence="4" type="ORF">Cboi02_000338500</name>
</gene>
<dbReference type="AlphaFoldDB" id="A0A9W6T289"/>
<evidence type="ECO:0000256" key="1">
    <source>
        <dbReference type="ARBA" id="ARBA00023002"/>
    </source>
</evidence>
<comment type="caution">
    <text evidence="4">The sequence shown here is derived from an EMBL/GenBank/DDBJ whole genome shotgun (WGS) entry which is preliminary data.</text>
</comment>
<dbReference type="Gene3D" id="3.40.50.720">
    <property type="entry name" value="NAD(P)-binding Rossmann-like Domain"/>
    <property type="match status" value="1"/>
</dbReference>
<dbReference type="PANTHER" id="PTHR10366:SF564">
    <property type="entry name" value="STEROL-4-ALPHA-CARBOXYLATE 3-DEHYDROGENASE, DECARBOXYLATING"/>
    <property type="match status" value="1"/>
</dbReference>
<dbReference type="Pfam" id="PF01370">
    <property type="entry name" value="Epimerase"/>
    <property type="match status" value="1"/>
</dbReference>
<dbReference type="SUPFAM" id="SSF51735">
    <property type="entry name" value="NAD(P)-binding Rossmann-fold domains"/>
    <property type="match status" value="1"/>
</dbReference>
<keyword evidence="5" id="KW-1185">Reference proteome</keyword>
<dbReference type="Proteomes" id="UP001165120">
    <property type="component" value="Unassembled WGS sequence"/>
</dbReference>
<evidence type="ECO:0000313" key="4">
    <source>
        <dbReference type="EMBL" id="GME71877.1"/>
    </source>
</evidence>